<keyword evidence="1" id="KW-0812">Transmembrane</keyword>
<dbReference type="VEuPathDB" id="FungiDB:Z519_12767"/>
<accession>A0A0D2FIX2</accession>
<dbReference type="AlphaFoldDB" id="A0A0D2FIX2"/>
<evidence type="ECO:0000313" key="2">
    <source>
        <dbReference type="EMBL" id="KIW86642.1"/>
    </source>
</evidence>
<evidence type="ECO:0000256" key="1">
    <source>
        <dbReference type="SAM" id="Phobius"/>
    </source>
</evidence>
<name>A0A0D2FIX2_CLAB1</name>
<keyword evidence="1" id="KW-0472">Membrane</keyword>
<dbReference type="Proteomes" id="UP000053789">
    <property type="component" value="Unassembled WGS sequence"/>
</dbReference>
<organism evidence="2 3">
    <name type="scientific">Cladophialophora bantiana (strain ATCC 10958 / CBS 173.52 / CDC B-1940 / NIH 8579)</name>
    <name type="common">Xylohypha bantiana</name>
    <dbReference type="NCBI Taxonomy" id="1442370"/>
    <lineage>
        <taxon>Eukaryota</taxon>
        <taxon>Fungi</taxon>
        <taxon>Dikarya</taxon>
        <taxon>Ascomycota</taxon>
        <taxon>Pezizomycotina</taxon>
        <taxon>Eurotiomycetes</taxon>
        <taxon>Chaetothyriomycetidae</taxon>
        <taxon>Chaetothyriales</taxon>
        <taxon>Herpotrichiellaceae</taxon>
        <taxon>Cladophialophora</taxon>
    </lineage>
</organism>
<feature type="transmembrane region" description="Helical" evidence="1">
    <location>
        <begin position="179"/>
        <end position="198"/>
    </location>
</feature>
<keyword evidence="1" id="KW-1133">Transmembrane helix</keyword>
<reference evidence="2" key="1">
    <citation type="submission" date="2015-01" db="EMBL/GenBank/DDBJ databases">
        <title>The Genome Sequence of Cladophialophora bantiana CBS 173.52.</title>
        <authorList>
            <consortium name="The Broad Institute Genomics Platform"/>
            <person name="Cuomo C."/>
            <person name="de Hoog S."/>
            <person name="Gorbushina A."/>
            <person name="Stielow B."/>
            <person name="Teixiera M."/>
            <person name="Abouelleil A."/>
            <person name="Chapman S.B."/>
            <person name="Priest M."/>
            <person name="Young S.K."/>
            <person name="Wortman J."/>
            <person name="Nusbaum C."/>
            <person name="Birren B."/>
        </authorList>
    </citation>
    <scope>NUCLEOTIDE SEQUENCE [LARGE SCALE GENOMIC DNA]</scope>
    <source>
        <strain evidence="2">CBS 173.52</strain>
    </source>
</reference>
<dbReference type="GeneID" id="27705695"/>
<evidence type="ECO:0000313" key="3">
    <source>
        <dbReference type="Proteomes" id="UP000053789"/>
    </source>
</evidence>
<dbReference type="HOGENOM" id="CLU_831554_0_0_1"/>
<dbReference type="RefSeq" id="XP_016613311.1">
    <property type="nucleotide sequence ID" value="XM_016770472.1"/>
</dbReference>
<protein>
    <submittedName>
        <fullName evidence="2">Uncharacterized protein</fullName>
    </submittedName>
</protein>
<dbReference type="EMBL" id="KN847014">
    <property type="protein sequence ID" value="KIW86642.1"/>
    <property type="molecule type" value="Genomic_DNA"/>
</dbReference>
<keyword evidence="3" id="KW-1185">Reference proteome</keyword>
<gene>
    <name evidence="2" type="ORF">Z519_12767</name>
</gene>
<dbReference type="OrthoDB" id="3692311at2759"/>
<sequence>MDQAASLMSGTGATLAAVIQHWHCKAAPRKAGVEPLPDEPKRAYTGTRFDVTELQSSTPSTPNKTFSEAPLREWPHEPVPITNEPVVERSLDAVDVILRLLPCVLIMKAGLCVLASEIDKTHVGPSIDKTSQLTLHLINLHNRVTVRPVAAEKGATLGEIEQLHASISLTATLKTIWSLWRFTFTSLALIFLWSWYYVGSQAETRQHSYRNSASFGIPSVTFLFSHAIPPFQGDQIDIDKVSPIKLTDMTARYHLYSSFAAGTQKTNVQGARAVQGADIYGATLTPWYGPARDSSSLEFDRKGWLGIPHMSDQPVMSTIGTSMYWMNRTEGANA</sequence>
<proteinExistence type="predicted"/>